<reference evidence="3" key="1">
    <citation type="journal article" date="2020" name="Nature">
        <title>Giant virus diversity and host interactions through global metagenomics.</title>
        <authorList>
            <person name="Schulz F."/>
            <person name="Roux S."/>
            <person name="Paez-Espino D."/>
            <person name="Jungbluth S."/>
            <person name="Walsh D.A."/>
            <person name="Denef V.J."/>
            <person name="McMahon K.D."/>
            <person name="Konstantinidis K.T."/>
            <person name="Eloe-Fadrosh E.A."/>
            <person name="Kyrpides N.C."/>
            <person name="Woyke T."/>
        </authorList>
    </citation>
    <scope>NUCLEOTIDE SEQUENCE</scope>
    <source>
        <strain evidence="3">GVMAG-M-3300023179-27</strain>
    </source>
</reference>
<name>A0A6C0E8X5_9ZZZZ</name>
<protein>
    <submittedName>
        <fullName evidence="3">Uncharacterized protein</fullName>
    </submittedName>
</protein>
<evidence type="ECO:0000256" key="1">
    <source>
        <dbReference type="SAM" id="MobiDB-lite"/>
    </source>
</evidence>
<feature type="compositionally biased region" description="Basic and acidic residues" evidence="1">
    <location>
        <begin position="104"/>
        <end position="148"/>
    </location>
</feature>
<proteinExistence type="predicted"/>
<feature type="transmembrane region" description="Helical" evidence="2">
    <location>
        <begin position="50"/>
        <end position="68"/>
    </location>
</feature>
<keyword evidence="2" id="KW-0812">Transmembrane</keyword>
<feature type="transmembrane region" description="Helical" evidence="2">
    <location>
        <begin position="74"/>
        <end position="92"/>
    </location>
</feature>
<evidence type="ECO:0000313" key="3">
    <source>
        <dbReference type="EMBL" id="QHT25586.1"/>
    </source>
</evidence>
<feature type="compositionally biased region" description="Basic and acidic residues" evidence="1">
    <location>
        <begin position="158"/>
        <end position="176"/>
    </location>
</feature>
<sequence length="212" mass="24014">MESLINSFDKTMKEYLKVFDDKYVSAGATLFLIVYASYAAARLPSNLSRLFDNLLVKLFMFFMLIYILQKDVKVALVSSVAVMVVLMALNSFKTNEMMDGDLSGEEHQSEEHRSEEHPQEEHGVMHPLLGEEHHGQPVGVESHEETHSCARVNSEEEESHKHQKWQEEETPRKEQEQEAEVALLTGGDVHASEVIGLDDVSTSQYAEIDFNA</sequence>
<feature type="region of interest" description="Disordered" evidence="1">
    <location>
        <begin position="98"/>
        <end position="179"/>
    </location>
</feature>
<organism evidence="3">
    <name type="scientific">viral metagenome</name>
    <dbReference type="NCBI Taxonomy" id="1070528"/>
    <lineage>
        <taxon>unclassified sequences</taxon>
        <taxon>metagenomes</taxon>
        <taxon>organismal metagenomes</taxon>
    </lineage>
</organism>
<dbReference type="EMBL" id="MN739773">
    <property type="protein sequence ID" value="QHT25586.1"/>
    <property type="molecule type" value="Genomic_DNA"/>
</dbReference>
<keyword evidence="2" id="KW-0472">Membrane</keyword>
<dbReference type="AlphaFoldDB" id="A0A6C0E8X5"/>
<feature type="transmembrane region" description="Helical" evidence="2">
    <location>
        <begin position="23"/>
        <end position="41"/>
    </location>
</feature>
<keyword evidence="2" id="KW-1133">Transmembrane helix</keyword>
<evidence type="ECO:0000256" key="2">
    <source>
        <dbReference type="SAM" id="Phobius"/>
    </source>
</evidence>
<accession>A0A6C0E8X5</accession>